<proteinExistence type="predicted"/>
<feature type="domain" description="Ig-like" evidence="1">
    <location>
        <begin position="266"/>
        <end position="360"/>
    </location>
</feature>
<dbReference type="Pfam" id="PF23591">
    <property type="entry name" value="CILP"/>
    <property type="match status" value="1"/>
</dbReference>
<dbReference type="PANTHER" id="PTHR15031">
    <property type="entry name" value="CARTILAGE INTERMEDIATE LAYER PROTEIN CLIP"/>
    <property type="match status" value="1"/>
</dbReference>
<dbReference type="SUPFAM" id="SSF82895">
    <property type="entry name" value="TSP-1 type 1 repeat"/>
    <property type="match status" value="2"/>
</dbReference>
<dbReference type="InterPro" id="IPR013783">
    <property type="entry name" value="Ig-like_fold"/>
</dbReference>
<reference evidence="2 3" key="1">
    <citation type="submission" date="2022-12" db="EMBL/GenBank/DDBJ databases">
        <title>Chromosome-level genome of Tegillarca granosa.</title>
        <authorList>
            <person name="Kim J."/>
        </authorList>
    </citation>
    <scope>NUCLEOTIDE SEQUENCE [LARGE SCALE GENOMIC DNA]</scope>
    <source>
        <strain evidence="2">Teg-2019</strain>
        <tissue evidence="2">Adductor muscle</tissue>
    </source>
</reference>
<protein>
    <recommendedName>
        <fullName evidence="1">Ig-like domain-containing protein</fullName>
    </recommendedName>
</protein>
<dbReference type="EMBL" id="JARBDR010000811">
    <property type="protein sequence ID" value="KAJ8306692.1"/>
    <property type="molecule type" value="Genomic_DNA"/>
</dbReference>
<evidence type="ECO:0000313" key="3">
    <source>
        <dbReference type="Proteomes" id="UP001217089"/>
    </source>
</evidence>
<dbReference type="SUPFAM" id="SSF48726">
    <property type="entry name" value="Immunoglobulin"/>
    <property type="match status" value="1"/>
</dbReference>
<evidence type="ECO:0000313" key="2">
    <source>
        <dbReference type="EMBL" id="KAJ8306692.1"/>
    </source>
</evidence>
<gene>
    <name evidence="2" type="ORF">KUTeg_015733</name>
</gene>
<dbReference type="InterPro" id="IPR003599">
    <property type="entry name" value="Ig_sub"/>
</dbReference>
<dbReference type="InterPro" id="IPR007110">
    <property type="entry name" value="Ig-like_dom"/>
</dbReference>
<dbReference type="PROSITE" id="PS50092">
    <property type="entry name" value="TSP1"/>
    <property type="match status" value="2"/>
</dbReference>
<dbReference type="Gene3D" id="2.20.100.10">
    <property type="entry name" value="Thrombospondin type-1 (TSP1) repeat"/>
    <property type="match status" value="2"/>
</dbReference>
<dbReference type="InterPro" id="IPR056255">
    <property type="entry name" value="CILP-1/2_dom"/>
</dbReference>
<dbReference type="Pfam" id="PF00090">
    <property type="entry name" value="TSP_1"/>
    <property type="match status" value="2"/>
</dbReference>
<dbReference type="PANTHER" id="PTHR15031:SF6">
    <property type="entry name" value="CARTILAGE INTERMEDIATE LAYER PROTEIN 1-LIKE ISOFORM X1"/>
    <property type="match status" value="1"/>
</dbReference>
<dbReference type="SUPFAM" id="SSF49464">
    <property type="entry name" value="Carboxypeptidase regulatory domain-like"/>
    <property type="match status" value="1"/>
</dbReference>
<dbReference type="PROSITE" id="PS50835">
    <property type="entry name" value="IG_LIKE"/>
    <property type="match status" value="1"/>
</dbReference>
<dbReference type="SMART" id="SM00409">
    <property type="entry name" value="IG"/>
    <property type="match status" value="1"/>
</dbReference>
<comment type="caution">
    <text evidence="2">The sequence shown here is derived from an EMBL/GenBank/DDBJ whole genome shotgun (WGS) entry which is preliminary data.</text>
</comment>
<keyword evidence="3" id="KW-1185">Reference proteome</keyword>
<evidence type="ECO:0000259" key="1">
    <source>
        <dbReference type="PROSITE" id="PS50835"/>
    </source>
</evidence>
<dbReference type="InterPro" id="IPR039675">
    <property type="entry name" value="CILP1/CILP2"/>
</dbReference>
<organism evidence="2 3">
    <name type="scientific">Tegillarca granosa</name>
    <name type="common">Malaysian cockle</name>
    <name type="synonym">Anadara granosa</name>
    <dbReference type="NCBI Taxonomy" id="220873"/>
    <lineage>
        <taxon>Eukaryota</taxon>
        <taxon>Metazoa</taxon>
        <taxon>Spiralia</taxon>
        <taxon>Lophotrochozoa</taxon>
        <taxon>Mollusca</taxon>
        <taxon>Bivalvia</taxon>
        <taxon>Autobranchia</taxon>
        <taxon>Pteriomorphia</taxon>
        <taxon>Arcoida</taxon>
        <taxon>Arcoidea</taxon>
        <taxon>Arcidae</taxon>
        <taxon>Tegillarca</taxon>
    </lineage>
</organism>
<dbReference type="Pfam" id="PF23708">
    <property type="entry name" value="CILP_5th"/>
    <property type="match status" value="1"/>
</dbReference>
<name>A0ABQ9ERX6_TEGGR</name>
<sequence length="935" mass="105601">MNYEKYSQNIHKSYHTIHSNVVLLPLLQNNEQYTIFTFKYYISRPKVRFEERVIDKSIGTWSIWGPWSICAVTCGTSVHSRYRTCKKTSKNDSTCVGNIKETKECTTTPCLAYGTWTTWQSWTTCDVTCGGGRQDRSRTCLKVAATDLDCMGRSTQQQTCNKWECPDCSKVCSIGTLNRECDACECVTNIQGRVKNSNGGYLNNVSIAHESTPYKHLTTTKIDGSFQLNNVCRQQYIIFQRSGYQDTIVKITSSDVFVTMYLKKYPVITTQPKTHLRLEGESVEFCCNVTGSSLGINRQPLSNLLSRKTRLRNGNLVNDSFQTDGTSLILKGLKFDDSGTILCRANSPIGAVFSNSVSLSVRVYNMFYKEDIKMEFIFMPENPDDLCIDAYESHEINLPSDCIQKDTNSIKYDIGKCLPKACRKNDSNKVEKCSVDKRFCCSPSGREKRIIQCSGYSFPLYVTTSCECGACEDIVITVHGQAIGETKGPLRFGTIKIEGETVGTTGLVGDFSFNIPRGVTQTLKVIQLNEEIYGRIYVHDQSGSSLQIAGETEIELDQAYFNYASIGNLADAKLWGLNPETGIWEEQANLSVQKSKRKKRQSEFLVGTMQISAWTMWNIDVLFAWTGCYFKSQVFEGDTQLTNYNVRVIYRTDRDIDNVIRYQEHDVRSDEAVLVSCRKDGPLTVYIEVEKDGKKVLVDTTNPGLNPSVQSFIQYQVLEANRAVSAEARMIEALRKNYSGNEVWYPPLNSFKIDQLEYRTCFIKIGTVNANSNLLFRVTSRNDASTVLGIHEKGLTNGSTCIEYRCSVQNPVLDINRRDNNDFAREPKTYTFVQILPVGQVCTVLSEVKMLRNQEQLNIGLSSRRTNVGKTFFEANIPDNECDGLYFHKSKTFEEIEDAKDYAIKECNKGVHDSLSESKTDMTPDVGLALTFRCL</sequence>
<dbReference type="Proteomes" id="UP001217089">
    <property type="component" value="Unassembled WGS sequence"/>
</dbReference>
<dbReference type="InterPro" id="IPR056256">
    <property type="entry name" value="CILP-1/2_b-sand_dom2"/>
</dbReference>
<dbReference type="InterPro" id="IPR036383">
    <property type="entry name" value="TSP1_rpt_sf"/>
</dbReference>
<dbReference type="InterPro" id="IPR000884">
    <property type="entry name" value="TSP1_rpt"/>
</dbReference>
<dbReference type="SMART" id="SM00209">
    <property type="entry name" value="TSP1"/>
    <property type="match status" value="2"/>
</dbReference>
<dbReference type="Gene3D" id="2.60.40.10">
    <property type="entry name" value="Immunoglobulins"/>
    <property type="match status" value="1"/>
</dbReference>
<dbReference type="InterPro" id="IPR008969">
    <property type="entry name" value="CarboxyPept-like_regulatory"/>
</dbReference>
<dbReference type="InterPro" id="IPR036179">
    <property type="entry name" value="Ig-like_dom_sf"/>
</dbReference>
<accession>A0ABQ9ERX6</accession>